<proteinExistence type="inferred from homology"/>
<comment type="similarity">
    <text evidence="2 13">Belongs to the SUA5 family.</text>
</comment>
<evidence type="ECO:0000256" key="4">
    <source>
        <dbReference type="ARBA" id="ARBA00015492"/>
    </source>
</evidence>
<dbReference type="STRING" id="46223.SAMN05421852_101313"/>
<name>A0A1I3K3P3_9BACL</name>
<evidence type="ECO:0000256" key="8">
    <source>
        <dbReference type="ARBA" id="ARBA00022695"/>
    </source>
</evidence>
<dbReference type="GO" id="GO:0000049">
    <property type="term" value="F:tRNA binding"/>
    <property type="evidence" value="ECO:0007669"/>
    <property type="project" value="TreeGrafter"/>
</dbReference>
<feature type="binding site" evidence="14">
    <location>
        <position position="45"/>
    </location>
    <ligand>
        <name>L-threonine</name>
        <dbReference type="ChEBI" id="CHEBI:57926"/>
    </ligand>
</feature>
<feature type="binding site" evidence="14">
    <location>
        <position position="127"/>
    </location>
    <ligand>
        <name>ATP</name>
        <dbReference type="ChEBI" id="CHEBI:30616"/>
    </ligand>
</feature>
<dbReference type="GO" id="GO:0005524">
    <property type="term" value="F:ATP binding"/>
    <property type="evidence" value="ECO:0007669"/>
    <property type="project" value="UniProtKB-UniRule"/>
</dbReference>
<dbReference type="AlphaFoldDB" id="A0A1I3K3P3"/>
<feature type="binding site" evidence="14">
    <location>
        <position position="191"/>
    </location>
    <ligand>
        <name>L-threonine</name>
        <dbReference type="ChEBI" id="CHEBI:57926"/>
    </ligand>
</feature>
<accession>A0A1I3K3P3</accession>
<evidence type="ECO:0000256" key="1">
    <source>
        <dbReference type="ARBA" id="ARBA00004496"/>
    </source>
</evidence>
<feature type="binding site" evidence="14">
    <location>
        <position position="68"/>
    </location>
    <ligand>
        <name>L-threonine</name>
        <dbReference type="ChEBI" id="CHEBI:57926"/>
    </ligand>
</feature>
<feature type="binding site" evidence="14">
    <location>
        <position position="205"/>
    </location>
    <ligand>
        <name>ATP</name>
        <dbReference type="ChEBI" id="CHEBI:30616"/>
    </ligand>
</feature>
<dbReference type="Pfam" id="PF01300">
    <property type="entry name" value="Sua5_yciO_yrdC"/>
    <property type="match status" value="1"/>
</dbReference>
<dbReference type="PANTHER" id="PTHR17490">
    <property type="entry name" value="SUA5"/>
    <property type="match status" value="1"/>
</dbReference>
<dbReference type="GO" id="GO:0008033">
    <property type="term" value="P:tRNA processing"/>
    <property type="evidence" value="ECO:0007669"/>
    <property type="project" value="UniProtKB-KW"/>
</dbReference>
<dbReference type="PROSITE" id="PS51163">
    <property type="entry name" value="YRDC"/>
    <property type="match status" value="1"/>
</dbReference>
<keyword evidence="10 13" id="KW-0067">ATP-binding</keyword>
<feature type="binding site" evidence="14">
    <location>
        <position position="131"/>
    </location>
    <ligand>
        <name>L-threonine</name>
        <dbReference type="ChEBI" id="CHEBI:57926"/>
    </ligand>
</feature>
<feature type="binding site" evidence="14">
    <location>
        <position position="151"/>
    </location>
    <ligand>
        <name>L-threonine</name>
        <dbReference type="ChEBI" id="CHEBI:57926"/>
    </ligand>
</feature>
<feature type="binding site" evidence="14">
    <location>
        <position position="77"/>
    </location>
    <ligand>
        <name>L-threonine</name>
        <dbReference type="ChEBI" id="CHEBI:57926"/>
    </ligand>
</feature>
<feature type="binding site" evidence="14">
    <location>
        <position position="161"/>
    </location>
    <ligand>
        <name>ATP</name>
        <dbReference type="ChEBI" id="CHEBI:30616"/>
    </ligand>
</feature>
<dbReference type="GO" id="GO:0006450">
    <property type="term" value="P:regulation of translational fidelity"/>
    <property type="evidence" value="ECO:0007669"/>
    <property type="project" value="TreeGrafter"/>
</dbReference>
<reference evidence="16 17" key="1">
    <citation type="submission" date="2016-10" db="EMBL/GenBank/DDBJ databases">
        <authorList>
            <person name="de Groot N.N."/>
        </authorList>
    </citation>
    <scope>NUCLEOTIDE SEQUENCE [LARGE SCALE GENOMIC DNA]</scope>
    <source>
        <strain evidence="16 17">DSM 44778</strain>
    </source>
</reference>
<dbReference type="EC" id="2.7.7.87" evidence="3 13"/>
<evidence type="ECO:0000256" key="10">
    <source>
        <dbReference type="ARBA" id="ARBA00022840"/>
    </source>
</evidence>
<feature type="domain" description="YrdC-like" evidence="15">
    <location>
        <begin position="23"/>
        <end position="209"/>
    </location>
</feature>
<keyword evidence="5 13" id="KW-0963">Cytoplasm</keyword>
<dbReference type="InterPro" id="IPR017945">
    <property type="entry name" value="DHBP_synth_RibB-like_a/b_dom"/>
</dbReference>
<evidence type="ECO:0000313" key="17">
    <source>
        <dbReference type="Proteomes" id="UP000199545"/>
    </source>
</evidence>
<dbReference type="Gene3D" id="3.90.870.10">
    <property type="entry name" value="DHBP synthase"/>
    <property type="match status" value="1"/>
</dbReference>
<comment type="catalytic activity">
    <reaction evidence="12 13">
        <text>L-threonine + hydrogencarbonate + ATP = L-threonylcarbamoyladenylate + diphosphate + H2O</text>
        <dbReference type="Rhea" id="RHEA:36407"/>
        <dbReference type="ChEBI" id="CHEBI:15377"/>
        <dbReference type="ChEBI" id="CHEBI:17544"/>
        <dbReference type="ChEBI" id="CHEBI:30616"/>
        <dbReference type="ChEBI" id="CHEBI:33019"/>
        <dbReference type="ChEBI" id="CHEBI:57926"/>
        <dbReference type="ChEBI" id="CHEBI:73682"/>
        <dbReference type="EC" id="2.7.7.87"/>
    </reaction>
</comment>
<evidence type="ECO:0000259" key="15">
    <source>
        <dbReference type="PROSITE" id="PS51163"/>
    </source>
</evidence>
<dbReference type="SUPFAM" id="SSF55821">
    <property type="entry name" value="YrdC/RibB"/>
    <property type="match status" value="1"/>
</dbReference>
<keyword evidence="17" id="KW-1185">Reference proteome</keyword>
<gene>
    <name evidence="16" type="ORF">SAMN05421852_101313</name>
</gene>
<dbReference type="InterPro" id="IPR010923">
    <property type="entry name" value="T(6)A37_SUA5"/>
</dbReference>
<dbReference type="PIRSF" id="PIRSF004930">
    <property type="entry name" value="Tln_factor_SUA5"/>
    <property type="match status" value="1"/>
</dbReference>
<dbReference type="Proteomes" id="UP000199545">
    <property type="component" value="Unassembled WGS sequence"/>
</dbReference>
<feature type="binding site" evidence="14">
    <location>
        <position position="244"/>
    </location>
    <ligand>
        <name>ATP</name>
        <dbReference type="ChEBI" id="CHEBI:30616"/>
    </ligand>
</feature>
<evidence type="ECO:0000256" key="14">
    <source>
        <dbReference type="PIRSR" id="PIRSR004930-1"/>
    </source>
</evidence>
<evidence type="ECO:0000256" key="5">
    <source>
        <dbReference type="ARBA" id="ARBA00022490"/>
    </source>
</evidence>
<dbReference type="PANTHER" id="PTHR17490:SF16">
    <property type="entry name" value="THREONYLCARBAMOYL-AMP SYNTHASE"/>
    <property type="match status" value="1"/>
</dbReference>
<dbReference type="InterPro" id="IPR006070">
    <property type="entry name" value="Sua5-like_dom"/>
</dbReference>
<dbReference type="GO" id="GO:0003725">
    <property type="term" value="F:double-stranded RNA binding"/>
    <property type="evidence" value="ECO:0007669"/>
    <property type="project" value="UniProtKB-UniRule"/>
</dbReference>
<keyword evidence="9 13" id="KW-0547">Nucleotide-binding</keyword>
<dbReference type="FunFam" id="3.90.870.10:FF:000008">
    <property type="entry name" value="Threonylcarbamoyl-AMP synthase"/>
    <property type="match status" value="1"/>
</dbReference>
<protein>
    <recommendedName>
        <fullName evidence="4 13">Threonylcarbamoyl-AMP synthase</fullName>
        <shortName evidence="13">TC-AMP synthase</shortName>
        <ecNumber evidence="3 13">2.7.7.87</ecNumber>
    </recommendedName>
    <alternativeName>
        <fullName evidence="11 13">L-threonylcarbamoyladenylate synthase</fullName>
    </alternativeName>
</protein>
<evidence type="ECO:0000256" key="7">
    <source>
        <dbReference type="ARBA" id="ARBA00022694"/>
    </source>
</evidence>
<keyword evidence="8 13" id="KW-0548">Nucleotidyltransferase</keyword>
<evidence type="ECO:0000256" key="13">
    <source>
        <dbReference type="PIRNR" id="PIRNR004930"/>
    </source>
</evidence>
<feature type="binding site" evidence="14">
    <location>
        <position position="153"/>
    </location>
    <ligand>
        <name>ATP</name>
        <dbReference type="ChEBI" id="CHEBI:30616"/>
    </ligand>
</feature>
<dbReference type="Pfam" id="PF03481">
    <property type="entry name" value="Sua5_C"/>
    <property type="match status" value="1"/>
</dbReference>
<evidence type="ECO:0000256" key="6">
    <source>
        <dbReference type="ARBA" id="ARBA00022679"/>
    </source>
</evidence>
<dbReference type="InterPro" id="IPR050156">
    <property type="entry name" value="TC-AMP_synthase_SUA5"/>
</dbReference>
<evidence type="ECO:0000256" key="12">
    <source>
        <dbReference type="ARBA" id="ARBA00048366"/>
    </source>
</evidence>
<evidence type="ECO:0000256" key="9">
    <source>
        <dbReference type="ARBA" id="ARBA00022741"/>
    </source>
</evidence>
<dbReference type="GO" id="GO:0061710">
    <property type="term" value="F:L-threonylcarbamoyladenylate synthase"/>
    <property type="evidence" value="ECO:0007669"/>
    <property type="project" value="UniProtKB-EC"/>
</dbReference>
<sequence>MQLKTTHWWKIPSHKNVEELKELEEMRSAARLLREGGLVAFPTETVYGLGADATKEEASSAIFAAKGRPKDNPLIVHIGQKKQLTQITREIPPVAHQLLHRFCPGPLTLVLKHNGSLAQTVTAGLDTVAVRIPSHPVALALLQLADIPIAAPSANRSGRPSPTTADHVWSDLAGKIDILLDSGPTSVGVESTVVDVTGKVPVLLRPGGITIEELKKAIGKIEMDPGLLNQKRKPRSPGMKYKHYAPQGELWLVQGEEKSMIRKMRQLAEQALARGKKVGILTTEEHQDQFRGLFVVSCGRRKEPASVAIRLYDALRRFDEEKVEIIYAESFPQYGLFHSIMNRLWKAAGGRVIKS</sequence>
<evidence type="ECO:0000256" key="3">
    <source>
        <dbReference type="ARBA" id="ARBA00012584"/>
    </source>
</evidence>
<dbReference type="Gene3D" id="3.40.50.11030">
    <property type="entry name" value="Threonylcarbamoyl-AMP synthase, C-terminal domain"/>
    <property type="match status" value="1"/>
</dbReference>
<dbReference type="NCBIfam" id="TIGR00057">
    <property type="entry name" value="L-threonylcarbamoyladenylate synthase"/>
    <property type="match status" value="1"/>
</dbReference>
<keyword evidence="7 13" id="KW-0819">tRNA processing</keyword>
<keyword evidence="6 13" id="KW-0808">Transferase</keyword>
<comment type="function">
    <text evidence="13">Required for the formation of a threonylcarbamoyl group on adenosine at position 37 (t(6)A37) in tRNAs that read codons beginning with adenine.</text>
</comment>
<evidence type="ECO:0000256" key="11">
    <source>
        <dbReference type="ARBA" id="ARBA00029774"/>
    </source>
</evidence>
<feature type="binding site" evidence="14">
    <location>
        <position position="72"/>
    </location>
    <ligand>
        <name>ATP</name>
        <dbReference type="ChEBI" id="CHEBI:30616"/>
    </ligand>
</feature>
<evidence type="ECO:0000256" key="2">
    <source>
        <dbReference type="ARBA" id="ARBA00007663"/>
    </source>
</evidence>
<comment type="subcellular location">
    <subcellularLocation>
        <location evidence="1 13">Cytoplasm</location>
    </subcellularLocation>
</comment>
<dbReference type="EMBL" id="FORR01000001">
    <property type="protein sequence ID" value="SFI66938.1"/>
    <property type="molecule type" value="Genomic_DNA"/>
</dbReference>
<evidence type="ECO:0000313" key="16">
    <source>
        <dbReference type="EMBL" id="SFI66938.1"/>
    </source>
</evidence>
<organism evidence="16 17">
    <name type="scientific">Thermoflavimicrobium dichotomicum</name>
    <dbReference type="NCBI Taxonomy" id="46223"/>
    <lineage>
        <taxon>Bacteria</taxon>
        <taxon>Bacillati</taxon>
        <taxon>Bacillota</taxon>
        <taxon>Bacilli</taxon>
        <taxon>Bacillales</taxon>
        <taxon>Thermoactinomycetaceae</taxon>
        <taxon>Thermoflavimicrobium</taxon>
    </lineage>
</organism>
<dbReference type="InterPro" id="IPR005145">
    <property type="entry name" value="Sua5_C"/>
</dbReference>
<dbReference type="InterPro" id="IPR038385">
    <property type="entry name" value="Sua5/YwlC_C"/>
</dbReference>
<dbReference type="GO" id="GO:0005737">
    <property type="term" value="C:cytoplasm"/>
    <property type="evidence" value="ECO:0007669"/>
    <property type="project" value="UniProtKB-SubCell"/>
</dbReference>